<dbReference type="EMBL" id="PGVA01000001">
    <property type="protein sequence ID" value="PLR86870.1"/>
    <property type="molecule type" value="Genomic_DNA"/>
</dbReference>
<reference evidence="2 4" key="2">
    <citation type="submission" date="2017-12" db="EMBL/GenBank/DDBJ databases">
        <title>Comparative Functional Genomics of Dry Heat Resistant strains isolated from the Viking Spacecraft.</title>
        <authorList>
            <person name="Seuylemezian A."/>
            <person name="Cooper K."/>
            <person name="Vaishampayan P."/>
        </authorList>
    </citation>
    <scope>NUCLEOTIDE SEQUENCE [LARGE SCALE GENOMIC DNA]</scope>
    <source>
        <strain evidence="2 4">ATCC 29669</strain>
    </source>
</reference>
<proteinExistence type="predicted"/>
<evidence type="ECO:0000313" key="3">
    <source>
        <dbReference type="Proteomes" id="UP000234951"/>
    </source>
</evidence>
<dbReference type="OrthoDB" id="2888644at2"/>
<comment type="caution">
    <text evidence="1">The sequence shown here is derived from an EMBL/GenBank/DDBJ whole genome shotgun (WGS) entry which is preliminary data.</text>
</comment>
<gene>
    <name evidence="1" type="ORF">CU635_00850</name>
    <name evidence="2" type="ORF">CVD25_17310</name>
</gene>
<dbReference type="EMBL" id="PGVD01000053">
    <property type="protein sequence ID" value="PLR93358.1"/>
    <property type="molecule type" value="Genomic_DNA"/>
</dbReference>
<evidence type="ECO:0000313" key="2">
    <source>
        <dbReference type="EMBL" id="PLR93358.1"/>
    </source>
</evidence>
<name>A0A2N5GSX4_9BACI</name>
<reference evidence="1 3" key="1">
    <citation type="submission" date="2017-11" db="EMBL/GenBank/DDBJ databases">
        <title>Comparitive Functional Genomics of Dry Heat Resistant strains isolated from the Viking Spacecraft.</title>
        <authorList>
            <person name="Seuylemezian A."/>
            <person name="Cooper K."/>
            <person name="Vaishampayan P."/>
        </authorList>
    </citation>
    <scope>NUCLEOTIDE SEQUENCE [LARGE SCALE GENOMIC DNA]</scope>
    <source>
        <strain evidence="1 3">M4.6</strain>
    </source>
</reference>
<dbReference type="Proteomes" id="UP000234951">
    <property type="component" value="Unassembled WGS sequence"/>
</dbReference>
<organism evidence="1 3">
    <name type="scientific">Bacillus canaveralius</name>
    <dbReference type="NCBI Taxonomy" id="1403243"/>
    <lineage>
        <taxon>Bacteria</taxon>
        <taxon>Bacillati</taxon>
        <taxon>Bacillota</taxon>
        <taxon>Bacilli</taxon>
        <taxon>Bacillales</taxon>
        <taxon>Bacillaceae</taxon>
        <taxon>Bacillus</taxon>
    </lineage>
</organism>
<protein>
    <submittedName>
        <fullName evidence="1">Uncharacterized protein</fullName>
    </submittedName>
</protein>
<dbReference type="RefSeq" id="WP_101575280.1">
    <property type="nucleotide sequence ID" value="NZ_PGVA01000001.1"/>
</dbReference>
<accession>A0A2N5GSX4</accession>
<dbReference type="AlphaFoldDB" id="A0A2N5GSX4"/>
<dbReference type="Proteomes" id="UP000235114">
    <property type="component" value="Unassembled WGS sequence"/>
</dbReference>
<keyword evidence="4" id="KW-1185">Reference proteome</keyword>
<evidence type="ECO:0000313" key="1">
    <source>
        <dbReference type="EMBL" id="PLR86870.1"/>
    </source>
</evidence>
<evidence type="ECO:0000313" key="4">
    <source>
        <dbReference type="Proteomes" id="UP000235114"/>
    </source>
</evidence>
<sequence>MNNETYLDFCFIREELGGFASDIDELLKQIFTGACLNWYLEEKITDGTEIVIAEVKGMSRWRSEDEVQQFLEDNAGERFWNYLQGYKMYIYPATMRGCSSCATH</sequence>